<reference evidence="2" key="1">
    <citation type="journal article" date="2014" name="Int. J. Syst. Evol. Microbiol.">
        <title>Complete genome of a new Firmicutes species belonging to the dominant human colonic microbiota ('Ruminococcus bicirculans') reveals two chromosomes and a selective capacity to utilize plant glucans.</title>
        <authorList>
            <consortium name="NISC Comparative Sequencing Program"/>
            <person name="Wegmann U."/>
            <person name="Louis P."/>
            <person name="Goesmann A."/>
            <person name="Henrissat B."/>
            <person name="Duncan S.H."/>
            <person name="Flint H.J."/>
        </authorList>
    </citation>
    <scope>NUCLEOTIDE SEQUENCE</scope>
    <source>
        <strain evidence="2">NBRC 107715</strain>
    </source>
</reference>
<protein>
    <submittedName>
        <fullName evidence="1">Uncharacterized protein</fullName>
    </submittedName>
</protein>
<organism evidence="1 3">
    <name type="scientific">Methylobacterium oxalidis</name>
    <dbReference type="NCBI Taxonomy" id="944322"/>
    <lineage>
        <taxon>Bacteria</taxon>
        <taxon>Pseudomonadati</taxon>
        <taxon>Pseudomonadota</taxon>
        <taxon>Alphaproteobacteria</taxon>
        <taxon>Hyphomicrobiales</taxon>
        <taxon>Methylobacteriaceae</taxon>
        <taxon>Methylobacterium</taxon>
    </lineage>
</organism>
<dbReference type="AlphaFoldDB" id="A0A512J2V6"/>
<keyword evidence="4" id="KW-1185">Reference proteome</keyword>
<dbReference type="Proteomes" id="UP001156856">
    <property type="component" value="Unassembled WGS sequence"/>
</dbReference>
<evidence type="ECO:0000313" key="1">
    <source>
        <dbReference type="EMBL" id="GEP04297.1"/>
    </source>
</evidence>
<dbReference type="RefSeq" id="WP_147025939.1">
    <property type="nucleotide sequence ID" value="NZ_BJZU01000043.1"/>
</dbReference>
<dbReference type="EMBL" id="BJZU01000043">
    <property type="protein sequence ID" value="GEP04297.1"/>
    <property type="molecule type" value="Genomic_DNA"/>
</dbReference>
<sequence length="128" mass="13072">MAAVELSVEAGPGTGLQLTVRAGGRTIGLPIDADQAARLGEALLAASVLCGPLCPPLPLGSRITRGRVPAASWRVGAIDRGRRPVLDVRLVSGAELSIMLTPDSAVACGEELAMTGRLALVPEDGPRN</sequence>
<evidence type="ECO:0000313" key="2">
    <source>
        <dbReference type="EMBL" id="GLS67184.1"/>
    </source>
</evidence>
<gene>
    <name evidence="2" type="ORF">GCM10007888_55670</name>
    <name evidence="1" type="ORF">MOX02_23350</name>
</gene>
<proteinExistence type="predicted"/>
<accession>A0A512J2V6</accession>
<name>A0A512J2V6_9HYPH</name>
<dbReference type="Proteomes" id="UP000321960">
    <property type="component" value="Unassembled WGS sequence"/>
</dbReference>
<evidence type="ECO:0000313" key="4">
    <source>
        <dbReference type="Proteomes" id="UP001156856"/>
    </source>
</evidence>
<evidence type="ECO:0000313" key="3">
    <source>
        <dbReference type="Proteomes" id="UP000321960"/>
    </source>
</evidence>
<comment type="caution">
    <text evidence="1">The sequence shown here is derived from an EMBL/GenBank/DDBJ whole genome shotgun (WGS) entry which is preliminary data.</text>
</comment>
<reference evidence="2" key="4">
    <citation type="submission" date="2023-01" db="EMBL/GenBank/DDBJ databases">
        <title>Draft genome sequence of Methylobacterium oxalidis strain NBRC 107715.</title>
        <authorList>
            <person name="Sun Q."/>
            <person name="Mori K."/>
        </authorList>
    </citation>
    <scope>NUCLEOTIDE SEQUENCE</scope>
    <source>
        <strain evidence="2">NBRC 107715</strain>
    </source>
</reference>
<dbReference type="EMBL" id="BSPK01000111">
    <property type="protein sequence ID" value="GLS67184.1"/>
    <property type="molecule type" value="Genomic_DNA"/>
</dbReference>
<reference evidence="4" key="2">
    <citation type="journal article" date="2019" name="Int. J. Syst. Evol. Microbiol.">
        <title>The Global Catalogue of Microorganisms (GCM) 10K type strain sequencing project: providing services to taxonomists for standard genome sequencing and annotation.</title>
        <authorList>
            <consortium name="The Broad Institute Genomics Platform"/>
            <consortium name="The Broad Institute Genome Sequencing Center for Infectious Disease"/>
            <person name="Wu L."/>
            <person name="Ma J."/>
        </authorList>
    </citation>
    <scope>NUCLEOTIDE SEQUENCE [LARGE SCALE GENOMIC DNA]</scope>
    <source>
        <strain evidence="4">NBRC 107715</strain>
    </source>
</reference>
<reference evidence="1 3" key="3">
    <citation type="submission" date="2019-07" db="EMBL/GenBank/DDBJ databases">
        <title>Whole genome shotgun sequence of Methylobacterium oxalidis NBRC 107715.</title>
        <authorList>
            <person name="Hosoyama A."/>
            <person name="Uohara A."/>
            <person name="Ohji S."/>
            <person name="Ichikawa N."/>
        </authorList>
    </citation>
    <scope>NUCLEOTIDE SEQUENCE [LARGE SCALE GENOMIC DNA]</scope>
    <source>
        <strain evidence="1 3">NBRC 107715</strain>
    </source>
</reference>